<accession>A0ABR9VZL9</accession>
<proteinExistence type="predicted"/>
<organism evidence="2 3">
    <name type="scientific">Brachybacterium epidermidis</name>
    <dbReference type="NCBI Taxonomy" id="2781983"/>
    <lineage>
        <taxon>Bacteria</taxon>
        <taxon>Bacillati</taxon>
        <taxon>Actinomycetota</taxon>
        <taxon>Actinomycetes</taxon>
        <taxon>Micrococcales</taxon>
        <taxon>Dermabacteraceae</taxon>
        <taxon>Brachybacterium</taxon>
    </lineage>
</organism>
<evidence type="ECO:0000313" key="3">
    <source>
        <dbReference type="Proteomes" id="UP000644727"/>
    </source>
</evidence>
<reference evidence="2 3" key="1">
    <citation type="submission" date="2020-10" db="EMBL/GenBank/DDBJ databases">
        <title>Draft genome and description of Brachybacterium epidermidis sp nov.</title>
        <authorList>
            <person name="Boxberger M."/>
            <person name="La Scola B."/>
        </authorList>
    </citation>
    <scope>NUCLEOTIDE SEQUENCE [LARGE SCALE GENOMIC DNA]</scope>
    <source>
        <strain evidence="2 3">Marseille-Q2903</strain>
    </source>
</reference>
<sequence length="69" mass="7593">MVGADGTVYAADEDVFMALEDPLIMEDVNPGITYTGTLVFEVPAGLEFSEIRWTDSWSSDEPRVVIPLN</sequence>
<dbReference type="InterPro" id="IPR029050">
    <property type="entry name" value="Immunoprotect_excell_Ig-like"/>
</dbReference>
<keyword evidence="3" id="KW-1185">Reference proteome</keyword>
<keyword evidence="1" id="KW-0732">Signal</keyword>
<dbReference type="Proteomes" id="UP000644727">
    <property type="component" value="Unassembled WGS sequence"/>
</dbReference>
<comment type="caution">
    <text evidence="2">The sequence shown here is derived from an EMBL/GenBank/DDBJ whole genome shotgun (WGS) entry which is preliminary data.</text>
</comment>
<dbReference type="Gene3D" id="2.60.40.1240">
    <property type="match status" value="1"/>
</dbReference>
<evidence type="ECO:0008006" key="4">
    <source>
        <dbReference type="Google" id="ProtNLM"/>
    </source>
</evidence>
<evidence type="ECO:0000256" key="1">
    <source>
        <dbReference type="ARBA" id="ARBA00022729"/>
    </source>
</evidence>
<evidence type="ECO:0000313" key="2">
    <source>
        <dbReference type="EMBL" id="MBE9403165.1"/>
    </source>
</evidence>
<gene>
    <name evidence="2" type="ORF">IOE58_02785</name>
</gene>
<protein>
    <recommendedName>
        <fullName evidence="4">DUF4352 domain-containing protein</fullName>
    </recommendedName>
</protein>
<dbReference type="EMBL" id="JADEYR010000002">
    <property type="protein sequence ID" value="MBE9403165.1"/>
    <property type="molecule type" value="Genomic_DNA"/>
</dbReference>
<name>A0ABR9VZL9_9MICO</name>